<dbReference type="AlphaFoldDB" id="A0A179B5F9"/>
<comment type="function">
    <text evidence="7">Specifically dimethylates two adjacent adenosines (A1518 and A1519) in the loop of a conserved hairpin near the 3'-end of 16S rRNA in the 30S particle. May play a critical role in biogenesis of 30S subunits.</text>
</comment>
<proteinExistence type="inferred from homology"/>
<dbReference type="Gene3D" id="3.40.50.150">
    <property type="entry name" value="Vaccinia Virus protein VP39"/>
    <property type="match status" value="1"/>
</dbReference>
<dbReference type="SUPFAM" id="SSF53335">
    <property type="entry name" value="S-adenosyl-L-methionine-dependent methyltransferases"/>
    <property type="match status" value="1"/>
</dbReference>
<keyword evidence="2 7" id="KW-0698">rRNA processing</keyword>
<feature type="binding site" evidence="7 8">
    <location>
        <position position="25"/>
    </location>
    <ligand>
        <name>S-adenosyl-L-methionine</name>
        <dbReference type="ChEBI" id="CHEBI:59789"/>
    </ligand>
</feature>
<sequence>MLGASHIRELASTLGIRPTKTLGQNFVHDAGTVRRIVREAGVRPGDVVLEVGPGLGSLTLALLEAGAAVCAVEIDPVLAGALESTVAARMPEAVERLAVANLDAMDVKAPSNLPVPRLLRSEEGRAHGRAESAPETAELEPGSVDFAGETARTGRLPEKPEQFVASTRNLAEPSRLVANLPYNVAVPIFLGLLEALPSIQAATVMVQAEVADRLAASPGSRTYGVPSAKASWYGEAARGAKISRNVFWPIPNVDSALVNFKRHGALPWLPADVAGRGAFADVAREDVFAVIDAAFAQRRKTLRAALATWAGSAARAEDLLVFAGIDPKARGEQLGIAEFAAIARAAGALA</sequence>
<keyword evidence="12" id="KW-1185">Reference proteome</keyword>
<keyword evidence="6 7" id="KW-0694">RNA-binding</keyword>
<dbReference type="GO" id="GO:0003723">
    <property type="term" value="F:RNA binding"/>
    <property type="evidence" value="ECO:0007669"/>
    <property type="project" value="UniProtKB-UniRule"/>
</dbReference>
<dbReference type="InterPro" id="IPR020598">
    <property type="entry name" value="rRNA_Ade_methylase_Trfase_N"/>
</dbReference>
<evidence type="ECO:0000256" key="5">
    <source>
        <dbReference type="ARBA" id="ARBA00022691"/>
    </source>
</evidence>
<dbReference type="GO" id="GO:0005829">
    <property type="term" value="C:cytosol"/>
    <property type="evidence" value="ECO:0007669"/>
    <property type="project" value="TreeGrafter"/>
</dbReference>
<dbReference type="GO" id="GO:0052908">
    <property type="term" value="F:16S rRNA (adenine(1518)-N(6)/adenine(1519)-N(6))-dimethyltransferase activity"/>
    <property type="evidence" value="ECO:0007669"/>
    <property type="project" value="UniProtKB-EC"/>
</dbReference>
<dbReference type="PROSITE" id="PS51689">
    <property type="entry name" value="SAM_RNA_A_N6_MT"/>
    <property type="match status" value="1"/>
</dbReference>
<feature type="region of interest" description="Disordered" evidence="9">
    <location>
        <begin position="123"/>
        <end position="144"/>
    </location>
</feature>
<keyword evidence="4 7" id="KW-0808">Transferase</keyword>
<dbReference type="InterPro" id="IPR029063">
    <property type="entry name" value="SAM-dependent_MTases_sf"/>
</dbReference>
<evidence type="ECO:0000256" key="3">
    <source>
        <dbReference type="ARBA" id="ARBA00022603"/>
    </source>
</evidence>
<feature type="binding site" evidence="7 8">
    <location>
        <position position="103"/>
    </location>
    <ligand>
        <name>S-adenosyl-L-methionine</name>
        <dbReference type="ChEBI" id="CHEBI:59789"/>
    </ligand>
</feature>
<evidence type="ECO:0000256" key="2">
    <source>
        <dbReference type="ARBA" id="ARBA00022552"/>
    </source>
</evidence>
<dbReference type="Gene3D" id="1.10.8.100">
    <property type="entry name" value="Ribosomal RNA adenine dimethylase-like, domain 2"/>
    <property type="match status" value="1"/>
</dbReference>
<gene>
    <name evidence="7" type="primary">rsmA</name>
    <name evidence="7" type="synonym">ksgA</name>
    <name evidence="11" type="ORF">A4H34_04210</name>
</gene>
<dbReference type="PANTHER" id="PTHR11727">
    <property type="entry name" value="DIMETHYLADENOSINE TRANSFERASE"/>
    <property type="match status" value="1"/>
</dbReference>
<accession>A0A179B5F9</accession>
<evidence type="ECO:0000256" key="7">
    <source>
        <dbReference type="HAMAP-Rule" id="MF_00607"/>
    </source>
</evidence>
<dbReference type="InterPro" id="IPR020596">
    <property type="entry name" value="rRNA_Ade_Mease_Trfase_CS"/>
</dbReference>
<keyword evidence="3 7" id="KW-0489">Methyltransferase</keyword>
<dbReference type="EC" id="2.1.1.182" evidence="7"/>
<dbReference type="Proteomes" id="UP000078368">
    <property type="component" value="Unassembled WGS sequence"/>
</dbReference>
<dbReference type="STRING" id="1823756.A4H34_04210"/>
<feature type="binding site" evidence="7 8">
    <location>
        <position position="73"/>
    </location>
    <ligand>
        <name>S-adenosyl-L-methionine</name>
        <dbReference type="ChEBI" id="CHEBI:59789"/>
    </ligand>
</feature>
<dbReference type="EMBL" id="LVZK01000001">
    <property type="protein sequence ID" value="OAP86361.1"/>
    <property type="molecule type" value="Genomic_DNA"/>
</dbReference>
<dbReference type="PANTHER" id="PTHR11727:SF7">
    <property type="entry name" value="DIMETHYLADENOSINE TRANSFERASE-RELATED"/>
    <property type="match status" value="1"/>
</dbReference>
<evidence type="ECO:0000256" key="8">
    <source>
        <dbReference type="PROSITE-ProRule" id="PRU01026"/>
    </source>
</evidence>
<dbReference type="SMART" id="SM00650">
    <property type="entry name" value="rADc"/>
    <property type="match status" value="1"/>
</dbReference>
<name>A0A179B5F9_9ACTO</name>
<keyword evidence="5 7" id="KW-0949">S-adenosyl-L-methionine</keyword>
<keyword evidence="1 7" id="KW-0963">Cytoplasm</keyword>
<feature type="binding site" evidence="7 8">
    <location>
        <position position="27"/>
    </location>
    <ligand>
        <name>S-adenosyl-L-methionine</name>
        <dbReference type="ChEBI" id="CHEBI:59789"/>
    </ligand>
</feature>
<comment type="subcellular location">
    <subcellularLocation>
        <location evidence="7">Cytoplasm</location>
    </subcellularLocation>
</comment>
<comment type="caution">
    <text evidence="11">The sequence shown here is derived from an EMBL/GenBank/DDBJ whole genome shotgun (WGS) entry which is preliminary data.</text>
</comment>
<dbReference type="InterPro" id="IPR001737">
    <property type="entry name" value="KsgA/Erm"/>
</dbReference>
<dbReference type="Pfam" id="PF00398">
    <property type="entry name" value="RrnaAD"/>
    <property type="match status" value="1"/>
</dbReference>
<protein>
    <recommendedName>
        <fullName evidence="7">Ribosomal RNA small subunit methyltransferase A</fullName>
        <ecNumber evidence="7">2.1.1.182</ecNumber>
    </recommendedName>
    <alternativeName>
        <fullName evidence="7">16S rRNA (adenine(1518)-N(6)/adenine(1519)-N(6))-dimethyltransferase</fullName>
    </alternativeName>
    <alternativeName>
        <fullName evidence="7">16S rRNA dimethyladenosine transferase</fullName>
    </alternativeName>
    <alternativeName>
        <fullName evidence="7">16S rRNA dimethylase</fullName>
    </alternativeName>
    <alternativeName>
        <fullName evidence="7">S-adenosylmethionine-6-N', N'-adenosyl(rRNA) dimethyltransferase</fullName>
    </alternativeName>
</protein>
<organism evidence="11 12">
    <name type="scientific">Peptidiphaga gingivicola</name>
    <dbReference type="NCBI Taxonomy" id="2741497"/>
    <lineage>
        <taxon>Bacteria</taxon>
        <taxon>Bacillati</taxon>
        <taxon>Actinomycetota</taxon>
        <taxon>Actinomycetes</taxon>
        <taxon>Actinomycetales</taxon>
        <taxon>Actinomycetaceae</taxon>
        <taxon>Peptidiphaga</taxon>
    </lineage>
</organism>
<dbReference type="HAMAP" id="MF_00607">
    <property type="entry name" value="16SrRNA_methyltr_A"/>
    <property type="match status" value="1"/>
</dbReference>
<dbReference type="InterPro" id="IPR011530">
    <property type="entry name" value="rRNA_adenine_dimethylase"/>
</dbReference>
<evidence type="ECO:0000313" key="12">
    <source>
        <dbReference type="Proteomes" id="UP000078368"/>
    </source>
</evidence>
<dbReference type="PROSITE" id="PS01131">
    <property type="entry name" value="RRNA_A_DIMETH"/>
    <property type="match status" value="1"/>
</dbReference>
<comment type="catalytic activity">
    <reaction evidence="7">
        <text>adenosine(1518)/adenosine(1519) in 16S rRNA + 4 S-adenosyl-L-methionine = N(6)-dimethyladenosine(1518)/N(6)-dimethyladenosine(1519) in 16S rRNA + 4 S-adenosyl-L-homocysteine + 4 H(+)</text>
        <dbReference type="Rhea" id="RHEA:19609"/>
        <dbReference type="Rhea" id="RHEA-COMP:10232"/>
        <dbReference type="Rhea" id="RHEA-COMP:10233"/>
        <dbReference type="ChEBI" id="CHEBI:15378"/>
        <dbReference type="ChEBI" id="CHEBI:57856"/>
        <dbReference type="ChEBI" id="CHEBI:59789"/>
        <dbReference type="ChEBI" id="CHEBI:74411"/>
        <dbReference type="ChEBI" id="CHEBI:74493"/>
        <dbReference type="EC" id="2.1.1.182"/>
    </reaction>
</comment>
<dbReference type="FunFam" id="1.10.8.100:FF:000003">
    <property type="entry name" value="Ribosomal RNA small subunit methyltransferase A"/>
    <property type="match status" value="1"/>
</dbReference>
<comment type="similarity">
    <text evidence="7">Belongs to the class I-like SAM-binding methyltransferase superfamily. rRNA adenine N(6)-methyltransferase family. RsmA subfamily.</text>
</comment>
<evidence type="ECO:0000259" key="10">
    <source>
        <dbReference type="SMART" id="SM00650"/>
    </source>
</evidence>
<evidence type="ECO:0000313" key="11">
    <source>
        <dbReference type="EMBL" id="OAP86361.1"/>
    </source>
</evidence>
<evidence type="ECO:0000256" key="4">
    <source>
        <dbReference type="ARBA" id="ARBA00022679"/>
    </source>
</evidence>
<feature type="domain" description="Ribosomal RNA adenine methylase transferase N-terminal" evidence="10">
    <location>
        <begin position="32"/>
        <end position="264"/>
    </location>
</feature>
<feature type="binding site" evidence="7 8">
    <location>
        <position position="52"/>
    </location>
    <ligand>
        <name>S-adenosyl-L-methionine</name>
        <dbReference type="ChEBI" id="CHEBI:59789"/>
    </ligand>
</feature>
<evidence type="ECO:0000256" key="6">
    <source>
        <dbReference type="ARBA" id="ARBA00022884"/>
    </source>
</evidence>
<evidence type="ECO:0000256" key="1">
    <source>
        <dbReference type="ARBA" id="ARBA00022490"/>
    </source>
</evidence>
<evidence type="ECO:0000256" key="9">
    <source>
        <dbReference type="SAM" id="MobiDB-lite"/>
    </source>
</evidence>
<reference evidence="11 12" key="1">
    <citation type="submission" date="2016-04" db="EMBL/GenBank/DDBJ databases">
        <title>Peptidophaga gingivicola gen. nov., sp. nov., isolated from human subgingival plaque.</title>
        <authorList>
            <person name="Beall C.J."/>
            <person name="Mokrzan E.M."/>
            <person name="Griffen A.L."/>
            <person name="Leys E.J."/>
        </authorList>
    </citation>
    <scope>NUCLEOTIDE SEQUENCE [LARGE SCALE GENOMIC DNA]</scope>
    <source>
        <strain evidence="11 12">BA112</strain>
    </source>
</reference>
<dbReference type="InterPro" id="IPR023165">
    <property type="entry name" value="rRNA_Ade_diMease-like_C"/>
</dbReference>
<dbReference type="OrthoDB" id="9814755at2"/>
<feature type="compositionally biased region" description="Basic and acidic residues" evidence="9">
    <location>
        <begin position="123"/>
        <end position="132"/>
    </location>
</feature>
<feature type="binding site" evidence="7 8">
    <location>
        <position position="179"/>
    </location>
    <ligand>
        <name>S-adenosyl-L-methionine</name>
        <dbReference type="ChEBI" id="CHEBI:59789"/>
    </ligand>
</feature>